<organism evidence="2 3">
    <name type="scientific">Caenorhabditis tropicalis</name>
    <dbReference type="NCBI Taxonomy" id="1561998"/>
    <lineage>
        <taxon>Eukaryota</taxon>
        <taxon>Metazoa</taxon>
        <taxon>Ecdysozoa</taxon>
        <taxon>Nematoda</taxon>
        <taxon>Chromadorea</taxon>
        <taxon>Rhabditida</taxon>
        <taxon>Rhabditina</taxon>
        <taxon>Rhabditomorpha</taxon>
        <taxon>Rhabditoidea</taxon>
        <taxon>Rhabditidae</taxon>
        <taxon>Peloderinae</taxon>
        <taxon>Caenorhabditis</taxon>
    </lineage>
</organism>
<evidence type="ECO:0000313" key="2">
    <source>
        <dbReference type="Proteomes" id="UP000095282"/>
    </source>
</evidence>
<dbReference type="AlphaFoldDB" id="A0A1I7T1H9"/>
<feature type="signal peptide" evidence="1">
    <location>
        <begin position="1"/>
        <end position="19"/>
    </location>
</feature>
<accession>A0A1I7T1H9</accession>
<name>A0A1I7T1H9_9PELO</name>
<sequence length="601" mass="68769">MRVGIIIGFLAVLLIGSSTDVKDPSEEFYQVNMTKSLNEARNRTSIRNRIPNMHRLALDQELCQMVGKTILPGLWTNFRYAWFDQSQYNDDFFEIQIRAFEENNKIGKKKPLAPRKSHGIEVECVVPAQKKVCCGKHSEAMVICLFGPEGTLNSFNDKKPSGDPGSKCDQGYGLYDGMCTDKSTIPSAATTNAPNSITDAPNFYNEIVPRMFNEIRRTILIENGISDMYELVFDPKLCERFDIYKLWENIRYNYAVLSYFEADQFHNHTIDVLHDIMKDKYELTKQNDTFGLSEIVVPAQRKVCCQKYDNNFAICFFGPEWVTAREHFHICYFRGTLNSWNKRHEGDAGTVCDYGYEGYNGLCTNLLRIPSPATNNSPKPPNFYNETLPRVFNEIRRGVAIKKNISNIRRLDSWTNRKTGEPPGSKCDPCYENYKGLCRKESKKPIPLSTTIIDPNPKRDAPHFYNNTLPRAFNDIRRITAIYERIPNIFRKVLGSWTNRMSGIPGSCHKGCKNNTGLCAPDPSSSSDPYSEVTRIPLVYLRPTENPDLEKRLKKYLAEETDGDEPDDGDPLNEYEYYDYDSSSSISILVTVVFVCFFGFL</sequence>
<feature type="chain" id="PRO_5009306924" evidence="1">
    <location>
        <begin position="20"/>
        <end position="601"/>
    </location>
</feature>
<evidence type="ECO:0000313" key="3">
    <source>
        <dbReference type="WBParaSite" id="Csp11.Scaffold462.g1510.t1"/>
    </source>
</evidence>
<protein>
    <submittedName>
        <fullName evidence="3">SCP domain-containing protein</fullName>
    </submittedName>
</protein>
<reference evidence="3" key="1">
    <citation type="submission" date="2016-11" db="UniProtKB">
        <authorList>
            <consortium name="WormBaseParasite"/>
        </authorList>
    </citation>
    <scope>IDENTIFICATION</scope>
</reference>
<dbReference type="Proteomes" id="UP000095282">
    <property type="component" value="Unplaced"/>
</dbReference>
<keyword evidence="2" id="KW-1185">Reference proteome</keyword>
<proteinExistence type="predicted"/>
<keyword evidence="1" id="KW-0732">Signal</keyword>
<dbReference type="WBParaSite" id="Csp11.Scaffold462.g1510.t1">
    <property type="protein sequence ID" value="Csp11.Scaffold462.g1510.t1"/>
    <property type="gene ID" value="Csp11.Scaffold462.g1510"/>
</dbReference>
<evidence type="ECO:0000256" key="1">
    <source>
        <dbReference type="SAM" id="SignalP"/>
    </source>
</evidence>
<dbReference type="eggNOG" id="ENOG502TK2N">
    <property type="taxonomic scope" value="Eukaryota"/>
</dbReference>